<dbReference type="Proteomes" id="UP000594451">
    <property type="component" value="Chromosome"/>
</dbReference>
<dbReference type="KEGG" id="psup:E5P55_00370"/>
<protein>
    <submittedName>
        <fullName evidence="1">Uncharacterized protein</fullName>
    </submittedName>
</protein>
<organism evidence="1 2">
    <name type="scientific">Candidatus Pinguicoccus supinus</name>
    <dbReference type="NCBI Taxonomy" id="2529394"/>
    <lineage>
        <taxon>Bacteria</taxon>
        <taxon>Pseudomonadati</taxon>
        <taxon>Verrucomicrobiota</taxon>
        <taxon>Candidatus Pinguicoccus</taxon>
    </lineage>
</organism>
<keyword evidence="2" id="KW-1185">Reference proteome</keyword>
<evidence type="ECO:0000313" key="2">
    <source>
        <dbReference type="Proteomes" id="UP000594451"/>
    </source>
</evidence>
<proteinExistence type="predicted"/>
<dbReference type="AlphaFoldDB" id="A0A7T0BRR3"/>
<accession>A0A7T0BRR3</accession>
<gene>
    <name evidence="1" type="ORF">E5P55_00370</name>
</gene>
<dbReference type="EMBL" id="CP039370">
    <property type="protein sequence ID" value="QPJ58436.1"/>
    <property type="molecule type" value="Genomic_DNA"/>
</dbReference>
<reference evidence="1 2" key="1">
    <citation type="journal article" date="2020" name="Sci. Rep.">
        <title>Morphology, ultrastructure, genomics, and phylogeny of Euplotes vanleeuwenhoeki sp. nov. and its ultra-reduced endosymbiont Candidatus Pinguicoccus supinus sp. nov.</title>
        <authorList>
            <person name="Serra V."/>
            <person name="Gammuto L."/>
            <person name="Nitla V."/>
            <person name="Castelli M."/>
            <person name="Lanzoni O."/>
            <person name="Sassera D."/>
            <person name="Bandi C."/>
            <person name="Sandeep B.V."/>
            <person name="Verni F."/>
            <person name="Modeo L."/>
            <person name="Petroni G."/>
        </authorList>
    </citation>
    <scope>NUCLEOTIDE SEQUENCE [LARGE SCALE GENOMIC DNA]</scope>
    <source>
        <strain evidence="1 2">KKR18_Esm</strain>
    </source>
</reference>
<name>A0A7T0BRR3_9BACT</name>
<sequence length="60" mass="6903">MKLNINVLGVLKEFSFIFKNLVFMIIESSKSGHLGLPLGNSRTGSFLFLYLLNFYNKKPY</sequence>
<evidence type="ECO:0000313" key="1">
    <source>
        <dbReference type="EMBL" id="QPJ58436.1"/>
    </source>
</evidence>